<protein>
    <recommendedName>
        <fullName evidence="3">Lipoprotein</fullName>
    </recommendedName>
</protein>
<evidence type="ECO:0008006" key="3">
    <source>
        <dbReference type="Google" id="ProtNLM"/>
    </source>
</evidence>
<comment type="caution">
    <text evidence="1">The sequence shown here is derived from an EMBL/GenBank/DDBJ whole genome shotgun (WGS) entry which is preliminary data.</text>
</comment>
<evidence type="ECO:0000313" key="1">
    <source>
        <dbReference type="EMBL" id="KAB7791450.1"/>
    </source>
</evidence>
<proteinExistence type="predicted"/>
<dbReference type="PROSITE" id="PS51257">
    <property type="entry name" value="PROKAR_LIPOPROTEIN"/>
    <property type="match status" value="1"/>
</dbReference>
<evidence type="ECO:0000313" key="2">
    <source>
        <dbReference type="Proteomes" id="UP000441772"/>
    </source>
</evidence>
<keyword evidence="2" id="KW-1185">Reference proteome</keyword>
<gene>
    <name evidence="1" type="ORF">F7D09_0125</name>
</gene>
<name>A0A6I1GIE6_9BIFI</name>
<dbReference type="Proteomes" id="UP000441772">
    <property type="component" value="Unassembled WGS sequence"/>
</dbReference>
<reference evidence="1 2" key="1">
    <citation type="submission" date="2019-09" db="EMBL/GenBank/DDBJ databases">
        <title>Characterization of the phylogenetic diversity of two novel species belonging to the genus Bifidobacterium: Bifidobacterium cebidarum sp. nov. and Bifidobacterium leontopitheci sp. nov.</title>
        <authorList>
            <person name="Lugli G.A."/>
            <person name="Duranti S."/>
            <person name="Milani C."/>
            <person name="Turroni F."/>
            <person name="Ventura M."/>
        </authorList>
    </citation>
    <scope>NUCLEOTIDE SEQUENCE [LARGE SCALE GENOMIC DNA]</scope>
    <source>
        <strain evidence="1 2">LMG 31471</strain>
    </source>
</reference>
<organism evidence="1 2">
    <name type="scientific">Bifidobacterium leontopitheci</name>
    <dbReference type="NCBI Taxonomy" id="2650774"/>
    <lineage>
        <taxon>Bacteria</taxon>
        <taxon>Bacillati</taxon>
        <taxon>Actinomycetota</taxon>
        <taxon>Actinomycetes</taxon>
        <taxon>Bifidobacteriales</taxon>
        <taxon>Bifidobacteriaceae</taxon>
        <taxon>Bifidobacterium</taxon>
    </lineage>
</organism>
<dbReference type="AlphaFoldDB" id="A0A6I1GIE6"/>
<dbReference type="EMBL" id="WBVT01000001">
    <property type="protein sequence ID" value="KAB7791450.1"/>
    <property type="molecule type" value="Genomic_DNA"/>
</dbReference>
<dbReference type="RefSeq" id="WP_152233504.1">
    <property type="nucleotide sequence ID" value="NZ_JBHSKZ010000064.1"/>
</dbReference>
<accession>A0A6I1GIE6</accession>
<sequence length="109" mass="11449">MKNITKIIAATAVATACAVGLSGCSIPFLSKASNTTCEEYGKQDYSDRSDTIMKMIEEHGFDSTSSVWGTVSIGAKVEVFCGAAVGSDATQNLNSKIEDAIDWSTVGKD</sequence>